<feature type="domain" description="Disease resistance N-terminal" evidence="9">
    <location>
        <begin position="7"/>
        <end position="95"/>
    </location>
</feature>
<feature type="coiled-coil region" evidence="7">
    <location>
        <begin position="19"/>
        <end position="53"/>
    </location>
</feature>
<dbReference type="Gene3D" id="3.40.50.300">
    <property type="entry name" value="P-loop containing nucleotide triphosphate hydrolases"/>
    <property type="match status" value="2"/>
</dbReference>
<dbReference type="Gene3D" id="1.20.5.4130">
    <property type="match status" value="1"/>
</dbReference>
<dbReference type="Pfam" id="PF23598">
    <property type="entry name" value="LRR_14"/>
    <property type="match status" value="2"/>
</dbReference>
<evidence type="ECO:0000256" key="7">
    <source>
        <dbReference type="SAM" id="Coils"/>
    </source>
</evidence>
<feature type="domain" description="NB-ARC" evidence="8">
    <location>
        <begin position="173"/>
        <end position="341"/>
    </location>
</feature>
<keyword evidence="2" id="KW-0433">Leucine-rich repeat</keyword>
<dbReference type="FunFam" id="1.10.10.10:FF:000322">
    <property type="entry name" value="Probable disease resistance protein At1g63360"/>
    <property type="match status" value="1"/>
</dbReference>
<dbReference type="InterPro" id="IPR044974">
    <property type="entry name" value="Disease_R_plants"/>
</dbReference>
<dbReference type="SUPFAM" id="SSF52047">
    <property type="entry name" value="RNI-like"/>
    <property type="match status" value="1"/>
</dbReference>
<dbReference type="InterPro" id="IPR027417">
    <property type="entry name" value="P-loop_NTPase"/>
</dbReference>
<feature type="domain" description="Disease resistance R13L4/SHOC-2-like LRR" evidence="11">
    <location>
        <begin position="552"/>
        <end position="902"/>
    </location>
</feature>
<keyword evidence="13" id="KW-1185">Reference proteome</keyword>
<dbReference type="Proteomes" id="UP000026961">
    <property type="component" value="Chromosome 11"/>
</dbReference>
<feature type="domain" description="NB-ARC" evidence="8">
    <location>
        <begin position="903"/>
        <end position="951"/>
    </location>
</feature>
<evidence type="ECO:0000256" key="6">
    <source>
        <dbReference type="ARBA" id="ARBA00023054"/>
    </source>
</evidence>
<dbReference type="InterPro" id="IPR002182">
    <property type="entry name" value="NB-ARC"/>
</dbReference>
<name>A0A0E0BK58_9ORYZ</name>
<feature type="domain" description="Disease resistance protein winged helix" evidence="10">
    <location>
        <begin position="433"/>
        <end position="504"/>
    </location>
</feature>
<dbReference type="InterPro" id="IPR032675">
    <property type="entry name" value="LRR_dom_sf"/>
</dbReference>
<dbReference type="GO" id="GO:0002758">
    <property type="term" value="P:innate immune response-activating signaling pathway"/>
    <property type="evidence" value="ECO:0007669"/>
    <property type="project" value="UniProtKB-ARBA"/>
</dbReference>
<dbReference type="EnsemblPlants" id="OGLUM11G16240.1">
    <property type="protein sequence ID" value="OGLUM11G16240.1"/>
    <property type="gene ID" value="OGLUM11G16240"/>
</dbReference>
<dbReference type="Gramene" id="OGLUM11G16240.1">
    <property type="protein sequence ID" value="OGLUM11G16240.1"/>
    <property type="gene ID" value="OGLUM11G16240"/>
</dbReference>
<reference evidence="12" key="2">
    <citation type="submission" date="2018-05" db="EMBL/GenBank/DDBJ databases">
        <title>OgluRS3 (Oryza glumaepatula Reference Sequence Version 3).</title>
        <authorList>
            <person name="Zhang J."/>
            <person name="Kudrna D."/>
            <person name="Lee S."/>
            <person name="Talag J."/>
            <person name="Welchert J."/>
            <person name="Wing R.A."/>
        </authorList>
    </citation>
    <scope>NUCLEOTIDE SEQUENCE [LARGE SCALE GENOMIC DNA]</scope>
</reference>
<protein>
    <recommendedName>
        <fullName evidence="14">NB-ARC domain-containing protein</fullName>
    </recommendedName>
</protein>
<keyword evidence="3" id="KW-0677">Repeat</keyword>
<dbReference type="InterPro" id="IPR041118">
    <property type="entry name" value="Rx_N"/>
</dbReference>
<reference evidence="12" key="1">
    <citation type="submission" date="2015-04" db="UniProtKB">
        <authorList>
            <consortium name="EnsemblPlants"/>
        </authorList>
    </citation>
    <scope>IDENTIFICATION</scope>
</reference>
<dbReference type="InterPro" id="IPR042197">
    <property type="entry name" value="Apaf_helical"/>
</dbReference>
<dbReference type="GO" id="GO:0042742">
    <property type="term" value="P:defense response to bacterium"/>
    <property type="evidence" value="ECO:0007669"/>
    <property type="project" value="UniProtKB-ARBA"/>
</dbReference>
<keyword evidence="6 7" id="KW-0175">Coiled coil</keyword>
<evidence type="ECO:0000256" key="2">
    <source>
        <dbReference type="ARBA" id="ARBA00022614"/>
    </source>
</evidence>
<feature type="domain" description="Disease resistance R13L4/SHOC-2-like LRR" evidence="11">
    <location>
        <begin position="972"/>
        <end position="1097"/>
    </location>
</feature>
<organism evidence="12">
    <name type="scientific">Oryza glumipatula</name>
    <dbReference type="NCBI Taxonomy" id="40148"/>
    <lineage>
        <taxon>Eukaryota</taxon>
        <taxon>Viridiplantae</taxon>
        <taxon>Streptophyta</taxon>
        <taxon>Embryophyta</taxon>
        <taxon>Tracheophyta</taxon>
        <taxon>Spermatophyta</taxon>
        <taxon>Magnoliopsida</taxon>
        <taxon>Liliopsida</taxon>
        <taxon>Poales</taxon>
        <taxon>Poaceae</taxon>
        <taxon>BOP clade</taxon>
        <taxon>Oryzoideae</taxon>
        <taxon>Oryzeae</taxon>
        <taxon>Oryzinae</taxon>
        <taxon>Oryza</taxon>
    </lineage>
</organism>
<dbReference type="PANTHER" id="PTHR23155:SF1229">
    <property type="entry name" value="OS11G0550500 PROTEIN"/>
    <property type="match status" value="1"/>
</dbReference>
<dbReference type="PANTHER" id="PTHR23155">
    <property type="entry name" value="DISEASE RESISTANCE PROTEIN RP"/>
    <property type="match status" value="1"/>
</dbReference>
<evidence type="ECO:0000256" key="4">
    <source>
        <dbReference type="ARBA" id="ARBA00022741"/>
    </source>
</evidence>
<dbReference type="InterPro" id="IPR058922">
    <property type="entry name" value="WHD_DRP"/>
</dbReference>
<accession>A0A0E0BK58</accession>
<dbReference type="HOGENOM" id="CLU_000837_25_0_1"/>
<dbReference type="PRINTS" id="PR00364">
    <property type="entry name" value="DISEASERSIST"/>
</dbReference>
<dbReference type="Pfam" id="PF23559">
    <property type="entry name" value="WHD_DRP"/>
    <property type="match status" value="1"/>
</dbReference>
<dbReference type="GO" id="GO:0009626">
    <property type="term" value="P:plant-type hypersensitive response"/>
    <property type="evidence" value="ECO:0007669"/>
    <property type="project" value="UniProtKB-ARBA"/>
</dbReference>
<evidence type="ECO:0000259" key="9">
    <source>
        <dbReference type="Pfam" id="PF18052"/>
    </source>
</evidence>
<evidence type="ECO:0000256" key="3">
    <source>
        <dbReference type="ARBA" id="ARBA00022737"/>
    </source>
</evidence>
<dbReference type="GO" id="GO:0043531">
    <property type="term" value="F:ADP binding"/>
    <property type="evidence" value="ECO:0007669"/>
    <property type="project" value="InterPro"/>
</dbReference>
<evidence type="ECO:0008006" key="14">
    <source>
        <dbReference type="Google" id="ProtNLM"/>
    </source>
</evidence>
<dbReference type="Gene3D" id="3.80.10.10">
    <property type="entry name" value="Ribonuclease Inhibitor"/>
    <property type="match status" value="2"/>
</dbReference>
<sequence>MEVVTEVMGTLLPKLANLLTEEYKQYKNLKGQIMFLKAELESMEAALLKISETPIDQPPDNQSKLWARDVKELSYDIEDSVDKFMVLIDTRASNNSFRDLIDRSVKLLTRAKIRYNICIDIEQINSRVKEVSERRKRYKVDVVVAKPVYPTVDSLRLSPLYKRAKELVGTDEKSNELVRRLMEGDEMSKKQMRIVSIVGFGGIGKTTIAKVVCERLKMQFDCVAIVSVSLTPNMEKIFKDMLHQLDKDKYSDIYQATWSEEYLLFELREFLRDKRYLIVIDDIWDKSAWERIKYSLFENENGSRIITTTRIHDVAKQVGGVYQMTPLSLDDSRKLFYLRIFGAEDTCPNHLAKASEVILRKCGGVPLAIITIASMLASKLGKEDDHMYWSKVCRSMGSGLEDNPHVNDMRRILSISYYDLPPRLKTCLLYLCLYPEDYHIAREHLIRLWVCEGFVHNEQGKSMYQVGEDYFNELINKSLIKPIDVGIDNKAGFCGVHDMVHDLVASLSNKECFVTTLRGQHLSPINSKVRRLSLQTSHEDSLKKLETMSLSHVRSLIVLQEFKLLPTPLSKTFPILRVLCLNNCVQVKNQHVKDICNLFHLRSLDLWSTSITELPEEIKNLRFLKVLYICETKIEELPSTFVQLEQLESLLFYCKMRLPDGFGNLKSLQELRGDIIVDSPTMLDDLGRLTELRQLSIDFSDWWDKSYETAFLQCLAKLTNLSDLQITSSLSLGPQQRPTIDIPDSGIHSIPNWQASLSSVSTLTIQLKTLGEEDLQVLGSLPSLRDLNIAVEEPTLDRDERLTISNAYPFMCLTRFRYLSETIEVVFSKGAMQRLHTLTLLFDVWKTIEQFNSVDLGLENLSSLRHAHIYLCNCSGVMPKELEAVENALQKAVDMNPNSPSLELETYLVVIDNIWDKSAWEIIKYCLFENINGGRIITTTRIHEVAKQVDRCRNQLVKASDDILKKYGGVPLAHYNSQYLPKEIENLRFLKVLYINETKIKELPSTFVQLEQLGSLFFYFKIRLPDGFGNLKSLQELAGYIIVDSPTMLEDLGKLTKLRQLSIDFNDWWDKSYEAAFLQCLAKLTNLSDLKITSSLSLGPQQYPTIDIPDSGIHSVPNW</sequence>
<keyword evidence="5" id="KW-0611">Plant defense</keyword>
<dbReference type="InterPro" id="IPR036388">
    <property type="entry name" value="WH-like_DNA-bd_sf"/>
</dbReference>
<evidence type="ECO:0000259" key="11">
    <source>
        <dbReference type="Pfam" id="PF23598"/>
    </source>
</evidence>
<dbReference type="CDD" id="cd14798">
    <property type="entry name" value="RX-CC_like"/>
    <property type="match status" value="1"/>
</dbReference>
<dbReference type="SUPFAM" id="SSF52058">
    <property type="entry name" value="L domain-like"/>
    <property type="match status" value="1"/>
</dbReference>
<dbReference type="eggNOG" id="KOG4658">
    <property type="taxonomic scope" value="Eukaryota"/>
</dbReference>
<dbReference type="Pfam" id="PF00931">
    <property type="entry name" value="NB-ARC"/>
    <property type="match status" value="2"/>
</dbReference>
<evidence type="ECO:0000256" key="5">
    <source>
        <dbReference type="ARBA" id="ARBA00022821"/>
    </source>
</evidence>
<dbReference type="Gene3D" id="1.10.8.430">
    <property type="entry name" value="Helical domain of apoptotic protease-activating factors"/>
    <property type="match status" value="1"/>
</dbReference>
<keyword evidence="4" id="KW-0547">Nucleotide-binding</keyword>
<proteinExistence type="inferred from homology"/>
<evidence type="ECO:0000259" key="10">
    <source>
        <dbReference type="Pfam" id="PF23559"/>
    </source>
</evidence>
<dbReference type="InterPro" id="IPR055414">
    <property type="entry name" value="LRR_R13L4/SHOC2-like"/>
</dbReference>
<dbReference type="AlphaFoldDB" id="A0A0E0BK58"/>
<dbReference type="FunFam" id="3.40.50.300:FF:001091">
    <property type="entry name" value="Probable disease resistance protein At1g61300"/>
    <property type="match status" value="1"/>
</dbReference>
<dbReference type="Pfam" id="PF18052">
    <property type="entry name" value="Rx_N"/>
    <property type="match status" value="1"/>
</dbReference>
<dbReference type="InterPro" id="IPR038005">
    <property type="entry name" value="RX-like_CC"/>
</dbReference>
<dbReference type="SUPFAM" id="SSF52540">
    <property type="entry name" value="P-loop containing nucleoside triphosphate hydrolases"/>
    <property type="match status" value="2"/>
</dbReference>
<evidence type="ECO:0000313" key="13">
    <source>
        <dbReference type="Proteomes" id="UP000026961"/>
    </source>
</evidence>
<dbReference type="Gene3D" id="1.10.10.10">
    <property type="entry name" value="Winged helix-like DNA-binding domain superfamily/Winged helix DNA-binding domain"/>
    <property type="match status" value="1"/>
</dbReference>
<evidence type="ECO:0000256" key="1">
    <source>
        <dbReference type="ARBA" id="ARBA00008894"/>
    </source>
</evidence>
<evidence type="ECO:0000313" key="12">
    <source>
        <dbReference type="EnsemblPlants" id="OGLUM11G16240.1"/>
    </source>
</evidence>
<evidence type="ECO:0000259" key="8">
    <source>
        <dbReference type="Pfam" id="PF00931"/>
    </source>
</evidence>
<comment type="similarity">
    <text evidence="1">Belongs to the disease resistance NB-LRR family.</text>
</comment>